<feature type="transmembrane region" description="Helical" evidence="2">
    <location>
        <begin position="211"/>
        <end position="232"/>
    </location>
</feature>
<accession>A0A1W0A141</accession>
<comment type="caution">
    <text evidence="4">The sequence shown here is derived from an EMBL/GenBank/DDBJ whole genome shotgun (WGS) entry which is preliminary data.</text>
</comment>
<protein>
    <recommendedName>
        <fullName evidence="3">CSC1/OSCA1-like cytosolic domain-containing protein</fullName>
    </recommendedName>
</protein>
<keyword evidence="2" id="KW-0812">Transmembrane</keyword>
<keyword evidence="2" id="KW-1133">Transmembrane helix</keyword>
<sequence>MSEAQAPTVEAPPADEPPVQENTEGTPPQTEQTTEANLSTEEIPQTTQVTPPIENGPPTEEVMAAEVTMEQPTAADSTEVSKEPNEKLENATKTQLQDAVVLTIDTSEPEGFMTTIGSPAGDPQLAGYPPDCGTKNYKYLSFAKCRRDRGLTHPMCYSQTLVDKMNNPVPMTYPVCSTDFGAHSFHKLPTDSQVLSKYGLGMSLYFKFLKVMAWVFLIMLVLSIPAMFVFIICGSGNTEQVKLKLQKNPIAVLGMTSMGNLGEESTTCAQAQFGKPLTLTCDYGEIGSIMAAYSDYATQGTCSCPTAYQVNGQGNCQSSLITLANGTQTCPASGNGCFPGNYPSSGNPCCSYQKTSSGQADFSALEVQSTPGCSAPLAQSILNGLCLGEASCTLNVSETDIYRWKYDSTWNTTCPNANSSLFCQAGLTDQADFASCPNSSSRGLIAIAKCYTTQIDISKTWAFRIMGWDYVTREHFLEMAIALDIISCIVFLLIVLWMKKQEKNAIARIELERTTVQNYTVQLMHLPKHKDVPLLGNELKKHLESVLSSKPPVYNANITEVKVADINFGMTNAAQIDAMRKRGTVASKLFLVTQRITKFKALQEKLKPTVFEKRLAKLLKESRKLDDELKKYDDWLDDWEKVNKGNRLAAVTAFITFEEEEGYLRCLREYPNLGFFHRLFQPYHKRFLKKRMKIEPAPDPTDIIWENLDYTWFNRTCRIVGVNLVAISLLLLSFLIIYLAKTKKNELTAQFGASVTCPANVTKLDVIKEQLLTPSVQNMVMCYCKDALLTASLTQAMNTQFIDPATGKSYEYCKTWGSQYLTIQALMVGSVLVVIVVNCFLTPTLQYLVHLQKSHTLSEVIVAIVSKIFIAQFFNTALIVIFLNANLSGVSSYPATGYSIATLSLLNGKYADFSIDWYNDVGVSLMLTMFINVVSPQIGVFVTYVILEIRRWIDRGCSFDYSYTRQETQRDLEALYRGPEFDLATRYAQIINTIFITLMVSIFSSGMPLMLFIGLVSVIVVYWTDKFTFLRVVRSPPQYDGRIASVVGSMLPYAMFLHALIGIWMYSNTNIFQTSSAVFTVKGYNLNSVLEKGGKLVTRATMMPTAVLFGVLVLIVAVVLIRLIVFNYFASVLRSVFPMCIRMFKQPKPPRNLPSYFDALPRHVLTEGLASKTLKPELVEAYRATLARRPAPMEGSSGDTVKPGVGTKVTTLQLDGCHTYDILHNPTYKEAFGGGAFSRQLLSP</sequence>
<dbReference type="EMBL" id="JNBS01000700">
    <property type="protein sequence ID" value="OQS03994.1"/>
    <property type="molecule type" value="Genomic_DNA"/>
</dbReference>
<feature type="compositionally biased region" description="Basic and acidic residues" evidence="1">
    <location>
        <begin position="79"/>
        <end position="90"/>
    </location>
</feature>
<feature type="domain" description="CSC1/OSCA1-like cytosolic" evidence="3">
    <location>
        <begin position="563"/>
        <end position="707"/>
    </location>
</feature>
<dbReference type="Proteomes" id="UP000243217">
    <property type="component" value="Unassembled WGS sequence"/>
</dbReference>
<feature type="region of interest" description="Disordered" evidence="1">
    <location>
        <begin position="1"/>
        <end position="94"/>
    </location>
</feature>
<dbReference type="Pfam" id="PF14703">
    <property type="entry name" value="PHM7_cyt"/>
    <property type="match status" value="1"/>
</dbReference>
<feature type="transmembrane region" description="Helical" evidence="2">
    <location>
        <begin position="923"/>
        <end position="947"/>
    </location>
</feature>
<feature type="transmembrane region" description="Helical" evidence="2">
    <location>
        <begin position="1106"/>
        <end position="1130"/>
    </location>
</feature>
<dbReference type="OrthoDB" id="297739at2759"/>
<dbReference type="InterPro" id="IPR027815">
    <property type="entry name" value="CSC1/OSCA1-like_cyt"/>
</dbReference>
<gene>
    <name evidence="4" type="ORF">THRCLA_03726</name>
</gene>
<dbReference type="STRING" id="74557.A0A1W0A141"/>
<dbReference type="GO" id="GO:0005227">
    <property type="term" value="F:calcium-activated cation channel activity"/>
    <property type="evidence" value="ECO:0007669"/>
    <property type="project" value="InterPro"/>
</dbReference>
<dbReference type="AlphaFoldDB" id="A0A1W0A141"/>
<feature type="transmembrane region" description="Helical" evidence="2">
    <location>
        <begin position="860"/>
        <end position="883"/>
    </location>
</feature>
<feature type="transmembrane region" description="Helical" evidence="2">
    <location>
        <begin position="1043"/>
        <end position="1066"/>
    </location>
</feature>
<dbReference type="InterPro" id="IPR045122">
    <property type="entry name" value="Csc1-like"/>
</dbReference>
<keyword evidence="2" id="KW-0472">Membrane</keyword>
<evidence type="ECO:0000313" key="4">
    <source>
        <dbReference type="EMBL" id="OQS03994.1"/>
    </source>
</evidence>
<evidence type="ECO:0000259" key="3">
    <source>
        <dbReference type="Pfam" id="PF14703"/>
    </source>
</evidence>
<feature type="compositionally biased region" description="Polar residues" evidence="1">
    <location>
        <begin position="36"/>
        <end position="50"/>
    </location>
</feature>
<feature type="compositionally biased region" description="Low complexity" evidence="1">
    <location>
        <begin position="20"/>
        <end position="35"/>
    </location>
</feature>
<evidence type="ECO:0000256" key="1">
    <source>
        <dbReference type="SAM" id="MobiDB-lite"/>
    </source>
</evidence>
<proteinExistence type="predicted"/>
<feature type="transmembrane region" description="Helical" evidence="2">
    <location>
        <begin position="825"/>
        <end position="848"/>
    </location>
</feature>
<evidence type="ECO:0000313" key="5">
    <source>
        <dbReference type="Proteomes" id="UP000243217"/>
    </source>
</evidence>
<reference evidence="4 5" key="1">
    <citation type="journal article" date="2014" name="Genome Biol. Evol.">
        <title>The secreted proteins of Achlya hypogyna and Thraustotheca clavata identify the ancestral oomycete secretome and reveal gene acquisitions by horizontal gene transfer.</title>
        <authorList>
            <person name="Misner I."/>
            <person name="Blouin N."/>
            <person name="Leonard G."/>
            <person name="Richards T.A."/>
            <person name="Lane C.E."/>
        </authorList>
    </citation>
    <scope>NUCLEOTIDE SEQUENCE [LARGE SCALE GENOMIC DNA]</scope>
    <source>
        <strain evidence="4 5">ATCC 34112</strain>
    </source>
</reference>
<organism evidence="4 5">
    <name type="scientific">Thraustotheca clavata</name>
    <dbReference type="NCBI Taxonomy" id="74557"/>
    <lineage>
        <taxon>Eukaryota</taxon>
        <taxon>Sar</taxon>
        <taxon>Stramenopiles</taxon>
        <taxon>Oomycota</taxon>
        <taxon>Saprolegniomycetes</taxon>
        <taxon>Saprolegniales</taxon>
        <taxon>Achlyaceae</taxon>
        <taxon>Thraustotheca</taxon>
    </lineage>
</organism>
<keyword evidence="5" id="KW-1185">Reference proteome</keyword>
<evidence type="ECO:0000256" key="2">
    <source>
        <dbReference type="SAM" id="Phobius"/>
    </source>
</evidence>
<dbReference type="PANTHER" id="PTHR13018">
    <property type="entry name" value="PROBABLE MEMBRANE PROTEIN DUF221-RELATED"/>
    <property type="match status" value="1"/>
</dbReference>
<feature type="transmembrane region" description="Helical" evidence="2">
    <location>
        <begin position="994"/>
        <end position="1023"/>
    </location>
</feature>
<dbReference type="GO" id="GO:0005886">
    <property type="term" value="C:plasma membrane"/>
    <property type="evidence" value="ECO:0007669"/>
    <property type="project" value="TreeGrafter"/>
</dbReference>
<name>A0A1W0A141_9STRA</name>
<feature type="transmembrane region" description="Helical" evidence="2">
    <location>
        <begin position="479"/>
        <end position="498"/>
    </location>
</feature>
<feature type="transmembrane region" description="Helical" evidence="2">
    <location>
        <begin position="720"/>
        <end position="740"/>
    </location>
</feature>
<dbReference type="PANTHER" id="PTHR13018:SF83">
    <property type="entry name" value="RRM DOMAIN-CONTAINING PROTEIN"/>
    <property type="match status" value="1"/>
</dbReference>